<feature type="region of interest" description="Disordered" evidence="1">
    <location>
        <begin position="196"/>
        <end position="235"/>
    </location>
</feature>
<dbReference type="RefSeq" id="XP_052131543.1">
    <property type="nucleotide sequence ID" value="XM_052275583.1"/>
</dbReference>
<feature type="domain" description="DUF7869" evidence="2">
    <location>
        <begin position="675"/>
        <end position="786"/>
    </location>
</feature>
<dbReference type="OrthoDB" id="6136790at2759"/>
<evidence type="ECO:0000256" key="1">
    <source>
        <dbReference type="SAM" id="MobiDB-lite"/>
    </source>
</evidence>
<feature type="compositionally biased region" description="Acidic residues" evidence="1">
    <location>
        <begin position="918"/>
        <end position="942"/>
    </location>
</feature>
<feature type="region of interest" description="Disordered" evidence="1">
    <location>
        <begin position="906"/>
        <end position="942"/>
    </location>
</feature>
<dbReference type="GeneID" id="127751661"/>
<feature type="compositionally biased region" description="Low complexity" evidence="1">
    <location>
        <begin position="23"/>
        <end position="34"/>
    </location>
</feature>
<dbReference type="Proteomes" id="UP000504606">
    <property type="component" value="Unplaced"/>
</dbReference>
<dbReference type="KEGG" id="foc:127751661"/>
<keyword evidence="3" id="KW-1185">Reference proteome</keyword>
<feature type="compositionally biased region" description="Basic residues" evidence="1">
    <location>
        <begin position="290"/>
        <end position="305"/>
    </location>
</feature>
<evidence type="ECO:0000313" key="4">
    <source>
        <dbReference type="RefSeq" id="XP_052131543.1"/>
    </source>
</evidence>
<dbReference type="InterPro" id="IPR057191">
    <property type="entry name" value="DUF7869"/>
</dbReference>
<name>A0A9C6X9E5_FRAOC</name>
<evidence type="ECO:0000259" key="2">
    <source>
        <dbReference type="Pfam" id="PF25273"/>
    </source>
</evidence>
<gene>
    <name evidence="4" type="primary">LOC127751661</name>
</gene>
<evidence type="ECO:0000313" key="3">
    <source>
        <dbReference type="Proteomes" id="UP000504606"/>
    </source>
</evidence>
<feature type="compositionally biased region" description="Basic and acidic residues" evidence="1">
    <location>
        <begin position="11"/>
        <end position="22"/>
    </location>
</feature>
<organism evidence="3 4">
    <name type="scientific">Frankliniella occidentalis</name>
    <name type="common">Western flower thrips</name>
    <name type="synonym">Euthrips occidentalis</name>
    <dbReference type="NCBI Taxonomy" id="133901"/>
    <lineage>
        <taxon>Eukaryota</taxon>
        <taxon>Metazoa</taxon>
        <taxon>Ecdysozoa</taxon>
        <taxon>Arthropoda</taxon>
        <taxon>Hexapoda</taxon>
        <taxon>Insecta</taxon>
        <taxon>Pterygota</taxon>
        <taxon>Neoptera</taxon>
        <taxon>Paraneoptera</taxon>
        <taxon>Thysanoptera</taxon>
        <taxon>Terebrantia</taxon>
        <taxon>Thripoidea</taxon>
        <taxon>Thripidae</taxon>
        <taxon>Frankliniella</taxon>
    </lineage>
</organism>
<protein>
    <submittedName>
        <fullName evidence="4">Uncharacterized protein LOC127751661</fullName>
    </submittedName>
</protein>
<dbReference type="PANTHER" id="PTHR10773:SF19">
    <property type="match status" value="1"/>
</dbReference>
<accession>A0A9C6X9E5</accession>
<dbReference type="AlphaFoldDB" id="A0A9C6X9E5"/>
<proteinExistence type="predicted"/>
<dbReference type="Pfam" id="PF25273">
    <property type="entry name" value="DUF7869"/>
    <property type="match status" value="1"/>
</dbReference>
<sequence length="942" mass="106747">MRSRRAQFLQDLKDKAQNDSHNRSAAARQQQQSRVNVDDCVSLEAVGRRLPDARGYKNKVNDWMGANETAEVLPAAEEPLALELPAASPEAEAPPEKPAPAAEPPVVETPLVKPAAEPLTVITVHNPVVQSKPQQVKRNLFGFTENYGGSSITVDCEVLNSAPLGGTVIAAALPEDTNAASDEELPVRSFFVGEVDATSDKSSTKGQTNEASHEPIPSSPPGAVDNQQEGNGHMNEGLTEHTVLTHDVLATPVIGAAPTIFTTPEQINSTASSGQRKRTRASGASSESPKRKRSRNTYRWKSTIRKQQKNLGQPYISVKGKEMKGAEMRNPCSCKHNCRHKITEEQRNYLFQQFWASGSHERQWEYIRQHSTSKPTNEEKEGFVGKKKCIRSFFFMIEVKKGVENEIQMGEEFLAQIEDEMVTEKILVCKKMFMATLGIWDCWIDSAYKHLNPKKGNVATPDKRGRHNKHFTAVTPGKIETVKEHCNLFPRVPSHYCREKSKREYLEHGLSLNKMAKLYVKWAEEKGLPKSKVATIRQYKDVVNSNFNIGFFKPKKDQCGLCALIRSKHNPRHIKDQYKEKYAAHIKRKDLVKKIKQKDRTVAEKDKNFAVISFDLQKQLPCPRSEVGTFFYKNKLSVYNLTIFHEVERIGHCYLWHEGLGRKGSCEIASSVSHFIDKLVQKGHKEITLYSDNCSGQNKNRYIFAMFQLKAVLHEVKITHRFLEPGHTHMDADTIHARIENSTRLKEILDFEDWVQAITEAKETLPAYNVVRLKQSMIFDWKHLVSLQNWNKDMKGQVIKWKKVREVSIDGREGNLVRIRYDLDGEICTLSPNRVGRPVNLKTYQPPRNYDGPIPLQASKREHIQEFCDTLAIPLDKQEFYQNVLAGTVDDNGDDLSEVEYETDEEIIASLDPKGTAEDDNEGEAADSENDRDEEGDDTIPF</sequence>
<feature type="region of interest" description="Disordered" evidence="1">
    <location>
        <begin position="1"/>
        <end position="36"/>
    </location>
</feature>
<dbReference type="PANTHER" id="PTHR10773">
    <property type="entry name" value="DNA-DIRECTED RNA POLYMERASES I, II, AND III SUBUNIT RPABC2"/>
    <property type="match status" value="1"/>
</dbReference>
<feature type="compositionally biased region" description="Polar residues" evidence="1">
    <location>
        <begin position="264"/>
        <end position="274"/>
    </location>
</feature>
<feature type="region of interest" description="Disordered" evidence="1">
    <location>
        <begin position="264"/>
        <end position="305"/>
    </location>
</feature>
<reference evidence="4" key="1">
    <citation type="submission" date="2025-08" db="UniProtKB">
        <authorList>
            <consortium name="RefSeq"/>
        </authorList>
    </citation>
    <scope>IDENTIFICATION</scope>
    <source>
        <tissue evidence="4">Whole organism</tissue>
    </source>
</reference>